<reference evidence="5 6" key="1">
    <citation type="submission" date="2018-06" db="EMBL/GenBank/DDBJ databases">
        <title>Genomic Encyclopedia of Archaeal and Bacterial Type Strains, Phase II (KMG-II): from individual species to whole genera.</title>
        <authorList>
            <person name="Goeker M."/>
        </authorList>
    </citation>
    <scope>NUCLEOTIDE SEQUENCE [LARGE SCALE GENOMIC DNA]</scope>
    <source>
        <strain evidence="5 6">DSM 15361</strain>
    </source>
</reference>
<keyword evidence="6" id="KW-1185">Reference proteome</keyword>
<proteinExistence type="inferred from homology"/>
<dbReference type="PANTHER" id="PTHR10545:SF29">
    <property type="entry name" value="GH14572P-RELATED"/>
    <property type="match status" value="1"/>
</dbReference>
<feature type="domain" description="N-acetyltransferase" evidence="4">
    <location>
        <begin position="3"/>
        <end position="157"/>
    </location>
</feature>
<dbReference type="SUPFAM" id="SSF55729">
    <property type="entry name" value="Acyl-CoA N-acyltransferases (Nat)"/>
    <property type="match status" value="1"/>
</dbReference>
<keyword evidence="3" id="KW-0012">Acyltransferase</keyword>
<dbReference type="RefSeq" id="WP_111539946.1">
    <property type="nucleotide sequence ID" value="NZ_QKYV01000001.1"/>
</dbReference>
<evidence type="ECO:0000256" key="3">
    <source>
        <dbReference type="ARBA" id="ARBA00023315"/>
    </source>
</evidence>
<gene>
    <name evidence="5" type="ORF">LX95_00621</name>
</gene>
<sequence length="158" mass="18455">MNINVRESQPEDMPQVLELIKELAHFEKEPNAVIIDAEQLKKDGFGKQPLFKCFVAEVDDKIQGMALIYFRYSTWKGKTVHLEDLMVRDRFRGKGLGIALYKKVMTYALEQNVKRVEWVVIDWNKNAIEFYKNTGANVMTDWNTVQFDETSIKNFLNS</sequence>
<dbReference type="InterPro" id="IPR000182">
    <property type="entry name" value="GNAT_dom"/>
</dbReference>
<dbReference type="AlphaFoldDB" id="A0A2W7IBK1"/>
<protein>
    <recommendedName>
        <fullName evidence="4">N-acetyltransferase domain-containing protein</fullName>
    </recommendedName>
</protein>
<evidence type="ECO:0000256" key="1">
    <source>
        <dbReference type="ARBA" id="ARBA00008694"/>
    </source>
</evidence>
<evidence type="ECO:0000259" key="4">
    <source>
        <dbReference type="PROSITE" id="PS51186"/>
    </source>
</evidence>
<accession>A0A2W7IBK1</accession>
<keyword evidence="2" id="KW-0808">Transferase</keyword>
<dbReference type="Gene3D" id="3.40.630.30">
    <property type="match status" value="1"/>
</dbReference>
<comment type="similarity">
    <text evidence="1">Belongs to the acetyltransferase family.</text>
</comment>
<evidence type="ECO:0000313" key="5">
    <source>
        <dbReference type="EMBL" id="PZW44286.1"/>
    </source>
</evidence>
<dbReference type="CDD" id="cd04301">
    <property type="entry name" value="NAT_SF"/>
    <property type="match status" value="1"/>
</dbReference>
<evidence type="ECO:0000313" key="6">
    <source>
        <dbReference type="Proteomes" id="UP000249542"/>
    </source>
</evidence>
<name>A0A2W7IBK1_9FLAO</name>
<evidence type="ECO:0000256" key="2">
    <source>
        <dbReference type="ARBA" id="ARBA00022679"/>
    </source>
</evidence>
<dbReference type="PANTHER" id="PTHR10545">
    <property type="entry name" value="DIAMINE N-ACETYLTRANSFERASE"/>
    <property type="match status" value="1"/>
</dbReference>
<dbReference type="Proteomes" id="UP000249542">
    <property type="component" value="Unassembled WGS sequence"/>
</dbReference>
<dbReference type="FunFam" id="3.40.630.30:FF:000064">
    <property type="entry name" value="GNAT family acetyltransferase"/>
    <property type="match status" value="1"/>
</dbReference>
<dbReference type="PROSITE" id="PS51186">
    <property type="entry name" value="GNAT"/>
    <property type="match status" value="1"/>
</dbReference>
<dbReference type="EMBL" id="QKYV01000001">
    <property type="protein sequence ID" value="PZW44286.1"/>
    <property type="molecule type" value="Genomic_DNA"/>
</dbReference>
<dbReference type="GO" id="GO:0008080">
    <property type="term" value="F:N-acetyltransferase activity"/>
    <property type="evidence" value="ECO:0007669"/>
    <property type="project" value="UniProtKB-ARBA"/>
</dbReference>
<dbReference type="InterPro" id="IPR051016">
    <property type="entry name" value="Diverse_Substrate_AcTransf"/>
</dbReference>
<comment type="caution">
    <text evidence="5">The sequence shown here is derived from an EMBL/GenBank/DDBJ whole genome shotgun (WGS) entry which is preliminary data.</text>
</comment>
<dbReference type="InterPro" id="IPR016181">
    <property type="entry name" value="Acyl_CoA_acyltransferase"/>
</dbReference>
<dbReference type="Pfam" id="PF00583">
    <property type="entry name" value="Acetyltransf_1"/>
    <property type="match status" value="1"/>
</dbReference>
<organism evidence="5 6">
    <name type="scientific">Mesonia algae</name>
    <dbReference type="NCBI Taxonomy" id="213248"/>
    <lineage>
        <taxon>Bacteria</taxon>
        <taxon>Pseudomonadati</taxon>
        <taxon>Bacteroidota</taxon>
        <taxon>Flavobacteriia</taxon>
        <taxon>Flavobacteriales</taxon>
        <taxon>Flavobacteriaceae</taxon>
        <taxon>Mesonia</taxon>
    </lineage>
</organism>